<organism evidence="6">
    <name type="scientific">marine sediment metagenome</name>
    <dbReference type="NCBI Taxonomy" id="412755"/>
    <lineage>
        <taxon>unclassified sequences</taxon>
        <taxon>metagenomes</taxon>
        <taxon>ecological metagenomes</taxon>
    </lineage>
</organism>
<keyword evidence="1" id="KW-0547">Nucleotide-binding</keyword>
<comment type="caution">
    <text evidence="6">The sequence shown here is derived from an EMBL/GenBank/DDBJ whole genome shotgun (WGS) entry which is preliminary data.</text>
</comment>
<dbReference type="AlphaFoldDB" id="A0A0F9V6I8"/>
<dbReference type="GO" id="GO:0043138">
    <property type="term" value="F:3'-5' DNA helicase activity"/>
    <property type="evidence" value="ECO:0007669"/>
    <property type="project" value="TreeGrafter"/>
</dbReference>
<dbReference type="GO" id="GO:0016787">
    <property type="term" value="F:hydrolase activity"/>
    <property type="evidence" value="ECO:0007669"/>
    <property type="project" value="UniProtKB-KW"/>
</dbReference>
<dbReference type="PANTHER" id="PTHR11070">
    <property type="entry name" value="UVRD / RECB / PCRA DNA HELICASE FAMILY MEMBER"/>
    <property type="match status" value="1"/>
</dbReference>
<dbReference type="GO" id="GO:0003677">
    <property type="term" value="F:DNA binding"/>
    <property type="evidence" value="ECO:0007669"/>
    <property type="project" value="InterPro"/>
</dbReference>
<dbReference type="PANTHER" id="PTHR11070:SF2">
    <property type="entry name" value="ATP-DEPENDENT DNA HELICASE SRS2"/>
    <property type="match status" value="1"/>
</dbReference>
<dbReference type="GO" id="GO:0005524">
    <property type="term" value="F:ATP binding"/>
    <property type="evidence" value="ECO:0007669"/>
    <property type="project" value="UniProtKB-KW"/>
</dbReference>
<evidence type="ECO:0000256" key="2">
    <source>
        <dbReference type="ARBA" id="ARBA00022801"/>
    </source>
</evidence>
<dbReference type="InterPro" id="IPR000212">
    <property type="entry name" value="DNA_helicase_UvrD/REP"/>
</dbReference>
<sequence length="466" mass="55469">MKINIIFGPPGTGKTTRLLEILEKELQEYRPEEIAYVSFTKEGANQGKNRSIKQFGLKEKSFPYFRTLHSLAFRELHLTRDQVINKRYYKMFSNKMKMNFTGYYTEDLKNNDDRYLLFNLLHRNNPKIASSYLYDLNTDLVQFVNKNYRRFKEFYQIIDFTDMIELFNKRQKAIPVKVALIDEAQDLTTLQWTMIWIAFRNCETVYIAGDDDQAIYEWSGADVNYFLGLEGSIEILTHSYRLPDNIVIFAKRIASLIQKRIDKNYHGTGLIGNMEWVLGLEEIKITSNETWMFLSRNHCFLQKIVEYIQSQGLIYTLNGELSVNEKDIKAINLFEKIRRTNKMGKKEALLLRSFIKQNYDLRNPWYNNFEWEEKKIKYYRDIIFHKTDIHVCKIKINTIHSVKGDEADNVVILLDITKQVYINLQNNNDSEYRVFYVGCTRTKKKLFIVEAESPYKYEILNKWRSE</sequence>
<evidence type="ECO:0000256" key="1">
    <source>
        <dbReference type="ARBA" id="ARBA00022741"/>
    </source>
</evidence>
<evidence type="ECO:0000256" key="4">
    <source>
        <dbReference type="ARBA" id="ARBA00022840"/>
    </source>
</evidence>
<gene>
    <name evidence="6" type="ORF">LCGC14_0521380</name>
</gene>
<dbReference type="SUPFAM" id="SSF52540">
    <property type="entry name" value="P-loop containing nucleoside triphosphate hydrolases"/>
    <property type="match status" value="1"/>
</dbReference>
<keyword evidence="4" id="KW-0067">ATP-binding</keyword>
<keyword evidence="3" id="KW-0347">Helicase</keyword>
<reference evidence="6" key="1">
    <citation type="journal article" date="2015" name="Nature">
        <title>Complex archaea that bridge the gap between prokaryotes and eukaryotes.</title>
        <authorList>
            <person name="Spang A."/>
            <person name="Saw J.H."/>
            <person name="Jorgensen S.L."/>
            <person name="Zaremba-Niedzwiedzka K."/>
            <person name="Martijn J."/>
            <person name="Lind A.E."/>
            <person name="van Eijk R."/>
            <person name="Schleper C."/>
            <person name="Guy L."/>
            <person name="Ettema T.J."/>
        </authorList>
    </citation>
    <scope>NUCLEOTIDE SEQUENCE</scope>
</reference>
<evidence type="ECO:0000259" key="5">
    <source>
        <dbReference type="PROSITE" id="PS51198"/>
    </source>
</evidence>
<feature type="domain" description="UvrD-like helicase ATP-binding" evidence="5">
    <location>
        <begin position="1"/>
        <end position="268"/>
    </location>
</feature>
<dbReference type="PROSITE" id="PS51198">
    <property type="entry name" value="UVRD_HELICASE_ATP_BIND"/>
    <property type="match status" value="1"/>
</dbReference>
<dbReference type="EMBL" id="LAZR01000656">
    <property type="protein sequence ID" value="KKN61483.1"/>
    <property type="molecule type" value="Genomic_DNA"/>
</dbReference>
<evidence type="ECO:0000313" key="6">
    <source>
        <dbReference type="EMBL" id="KKN61483.1"/>
    </source>
</evidence>
<name>A0A0F9V6I8_9ZZZZ</name>
<evidence type="ECO:0000256" key="3">
    <source>
        <dbReference type="ARBA" id="ARBA00022806"/>
    </source>
</evidence>
<dbReference type="InterPro" id="IPR014016">
    <property type="entry name" value="UvrD-like_ATP-bd"/>
</dbReference>
<dbReference type="InterPro" id="IPR027417">
    <property type="entry name" value="P-loop_NTPase"/>
</dbReference>
<proteinExistence type="predicted"/>
<keyword evidence="2" id="KW-0378">Hydrolase</keyword>
<protein>
    <recommendedName>
        <fullName evidence="5">UvrD-like helicase ATP-binding domain-containing protein</fullName>
    </recommendedName>
</protein>
<dbReference type="Pfam" id="PF00580">
    <property type="entry name" value="UvrD-helicase"/>
    <property type="match status" value="1"/>
</dbReference>
<dbReference type="GO" id="GO:0000725">
    <property type="term" value="P:recombinational repair"/>
    <property type="evidence" value="ECO:0007669"/>
    <property type="project" value="TreeGrafter"/>
</dbReference>
<dbReference type="Gene3D" id="3.40.50.300">
    <property type="entry name" value="P-loop containing nucleotide triphosphate hydrolases"/>
    <property type="match status" value="2"/>
</dbReference>
<accession>A0A0F9V6I8</accession>